<reference evidence="2 3" key="1">
    <citation type="submission" date="2022-12" db="EMBL/GenBank/DDBJ databases">
        <title>Microbacterium terricola strain KV-448 chromosome, complete genome.</title>
        <authorList>
            <person name="Oshima T."/>
            <person name="Moriya T."/>
            <person name="Bessho Y."/>
        </authorList>
    </citation>
    <scope>NUCLEOTIDE SEQUENCE [LARGE SCALE GENOMIC DNA]</scope>
    <source>
        <strain evidence="2 3">KV-448</strain>
    </source>
</reference>
<protein>
    <recommendedName>
        <fullName evidence="4">VIT family protein</fullName>
    </recommendedName>
</protein>
<keyword evidence="3" id="KW-1185">Reference proteome</keyword>
<evidence type="ECO:0000256" key="1">
    <source>
        <dbReference type="SAM" id="Phobius"/>
    </source>
</evidence>
<feature type="transmembrane region" description="Helical" evidence="1">
    <location>
        <begin position="68"/>
        <end position="91"/>
    </location>
</feature>
<accession>A0ABM8E355</accession>
<feature type="transmembrane region" description="Helical" evidence="1">
    <location>
        <begin position="166"/>
        <end position="186"/>
    </location>
</feature>
<feature type="transmembrane region" description="Helical" evidence="1">
    <location>
        <begin position="103"/>
        <end position="126"/>
    </location>
</feature>
<evidence type="ECO:0000313" key="3">
    <source>
        <dbReference type="Proteomes" id="UP001317779"/>
    </source>
</evidence>
<evidence type="ECO:0000313" key="2">
    <source>
        <dbReference type="EMBL" id="BDV32199.1"/>
    </source>
</evidence>
<name>A0ABM8E355_9MICO</name>
<feature type="transmembrane region" description="Helical" evidence="1">
    <location>
        <begin position="132"/>
        <end position="154"/>
    </location>
</feature>
<sequence length="189" mass="20520">MTDRTRPGAGRPRGRTARTREHLEALDGHEDAFVMYFKERVYATFTGLAIVLVVSADDDHDARHAFLALLLGVLGITLAGFVSDVISHLAVHQEFPTRVDMAILLRIAGGALSTVITPAVLLLLAWLDVIGLVGALRAGTIVYIVTLGVIGWFAVRRSRLQWWKQLLVLVVLVALGLAVVALQTLAHSL</sequence>
<dbReference type="RefSeq" id="WP_263797146.1">
    <property type="nucleotide sequence ID" value="NZ_AP027141.1"/>
</dbReference>
<dbReference type="EMBL" id="AP027141">
    <property type="protein sequence ID" value="BDV32199.1"/>
    <property type="molecule type" value="Genomic_DNA"/>
</dbReference>
<organism evidence="2 3">
    <name type="scientific">Microbacterium terricola</name>
    <dbReference type="NCBI Taxonomy" id="344163"/>
    <lineage>
        <taxon>Bacteria</taxon>
        <taxon>Bacillati</taxon>
        <taxon>Actinomycetota</taxon>
        <taxon>Actinomycetes</taxon>
        <taxon>Micrococcales</taxon>
        <taxon>Microbacteriaceae</taxon>
        <taxon>Microbacterium</taxon>
    </lineage>
</organism>
<feature type="transmembrane region" description="Helical" evidence="1">
    <location>
        <begin position="40"/>
        <end position="56"/>
    </location>
</feature>
<evidence type="ECO:0008006" key="4">
    <source>
        <dbReference type="Google" id="ProtNLM"/>
    </source>
</evidence>
<dbReference type="Proteomes" id="UP001317779">
    <property type="component" value="Chromosome"/>
</dbReference>
<gene>
    <name evidence="2" type="ORF">Microterr_28590</name>
</gene>
<keyword evidence="1" id="KW-1133">Transmembrane helix</keyword>
<keyword evidence="1" id="KW-0812">Transmembrane</keyword>
<proteinExistence type="predicted"/>
<keyword evidence="1" id="KW-0472">Membrane</keyword>